<evidence type="ECO:0000313" key="5">
    <source>
        <dbReference type="Proteomes" id="UP000831485"/>
    </source>
</evidence>
<dbReference type="InterPro" id="IPR014030">
    <property type="entry name" value="Ketoacyl_synth_N"/>
</dbReference>
<accession>A0A6V8MRT3</accession>
<dbReference type="Gene3D" id="3.40.47.10">
    <property type="match status" value="1"/>
</dbReference>
<dbReference type="AlphaFoldDB" id="A0A6V8MRT3"/>
<feature type="domain" description="Beta-ketoacyl synthase-like N-terminal" evidence="1">
    <location>
        <begin position="41"/>
        <end position="181"/>
    </location>
</feature>
<dbReference type="EMBL" id="CP096574">
    <property type="protein sequence ID" value="UPU36055.1"/>
    <property type="molecule type" value="Genomic_DNA"/>
</dbReference>
<dbReference type="InterPro" id="IPR016039">
    <property type="entry name" value="Thiolase-like"/>
</dbReference>
<dbReference type="EMBL" id="BLXY01000001">
    <property type="protein sequence ID" value="GFO62353.1"/>
    <property type="molecule type" value="Genomic_DNA"/>
</dbReference>
<proteinExistence type="predicted"/>
<sequence length="234" mass="24201">MSAYLNGIGWVTGTGCGMGSQGSELIFADLPLPALARRDVFAEPNQRFGRMSDYAKLGLAALAFALRDAGLESWSEKRPFGVVAGTRLGCLATDLDYQRTVLLEGGGLASPNLFAYTLANCFLGDAAIQFGLTGSLLAVNETQSAGLGALTMALDQLALKEEPVVLAGVCDLTPPEPLAGVAQFHPGAAFLVLGDAPGQRCYGSVSVAADGGIECNGTRVESMAELIAAALKER</sequence>
<dbReference type="Proteomes" id="UP000568888">
    <property type="component" value="Unassembled WGS sequence"/>
</dbReference>
<organism evidence="2 4">
    <name type="scientific">Geomonas paludis</name>
    <dbReference type="NCBI Taxonomy" id="2740185"/>
    <lineage>
        <taxon>Bacteria</taxon>
        <taxon>Pseudomonadati</taxon>
        <taxon>Thermodesulfobacteriota</taxon>
        <taxon>Desulfuromonadia</taxon>
        <taxon>Geobacterales</taxon>
        <taxon>Geobacteraceae</taxon>
        <taxon>Geomonas</taxon>
    </lineage>
</organism>
<gene>
    <name evidence="2" type="ORF">GMPD_02720</name>
    <name evidence="3" type="ORF">M1B72_21880</name>
</gene>
<dbReference type="GO" id="GO:0016746">
    <property type="term" value="F:acyltransferase activity"/>
    <property type="evidence" value="ECO:0007669"/>
    <property type="project" value="InterPro"/>
</dbReference>
<evidence type="ECO:0000313" key="2">
    <source>
        <dbReference type="EMBL" id="GFO62353.1"/>
    </source>
</evidence>
<evidence type="ECO:0000313" key="3">
    <source>
        <dbReference type="EMBL" id="UPU36055.1"/>
    </source>
</evidence>
<evidence type="ECO:0000313" key="4">
    <source>
        <dbReference type="Proteomes" id="UP000568888"/>
    </source>
</evidence>
<reference evidence="2" key="2">
    <citation type="journal article" date="2021" name="Int. J. Syst. Evol. Microbiol.">
        <title>Geomonas silvestris sp. nov., Geomonas paludis sp. nov. and Geomonas limicola sp. nov., isolated from terrestrial environments, and emended description of the genus Geomonas.</title>
        <authorList>
            <person name="Itoh H."/>
            <person name="Xu Z."/>
            <person name="Masuda Y."/>
            <person name="Ushijima N."/>
            <person name="Hayakawa C."/>
            <person name="Shiratori Y."/>
            <person name="Senoo K."/>
        </authorList>
    </citation>
    <scope>NUCLEOTIDE SEQUENCE</scope>
    <source>
        <strain evidence="2">Red736</strain>
    </source>
</reference>
<dbReference type="Proteomes" id="UP000831485">
    <property type="component" value="Chromosome"/>
</dbReference>
<dbReference type="SUPFAM" id="SSF53901">
    <property type="entry name" value="Thiolase-like"/>
    <property type="match status" value="1"/>
</dbReference>
<dbReference type="RefSeq" id="WP_183344294.1">
    <property type="nucleotide sequence ID" value="NZ_BLXY01000001.1"/>
</dbReference>
<name>A0A6V8MRT3_9BACT</name>
<evidence type="ECO:0000259" key="1">
    <source>
        <dbReference type="Pfam" id="PF00109"/>
    </source>
</evidence>
<reference evidence="3" key="3">
    <citation type="submission" date="2022-04" db="EMBL/GenBank/DDBJ databases">
        <authorList>
            <person name="Liu G."/>
        </authorList>
    </citation>
    <scope>NUCLEOTIDE SEQUENCE</scope>
    <source>
        <strain evidence="3">RG22</strain>
    </source>
</reference>
<reference evidence="4" key="1">
    <citation type="submission" date="2020-06" db="EMBL/GenBank/DDBJ databases">
        <title>Draft genomic sequecing of Geomonas sp. Red736.</title>
        <authorList>
            <person name="Itoh H."/>
            <person name="Xu Z.X."/>
            <person name="Ushijima N."/>
            <person name="Masuda Y."/>
            <person name="Shiratori Y."/>
            <person name="Senoo K."/>
        </authorList>
    </citation>
    <scope>NUCLEOTIDE SEQUENCE [LARGE SCALE GENOMIC DNA]</scope>
    <source>
        <strain evidence="4">Red736</strain>
    </source>
</reference>
<dbReference type="Pfam" id="PF00109">
    <property type="entry name" value="ketoacyl-synt"/>
    <property type="match status" value="1"/>
</dbReference>
<protein>
    <recommendedName>
        <fullName evidence="1">Beta-ketoacyl synthase-like N-terminal domain-containing protein</fullName>
    </recommendedName>
</protein>
<keyword evidence="5" id="KW-1185">Reference proteome</keyword>